<evidence type="ECO:0008006" key="3">
    <source>
        <dbReference type="Google" id="ProtNLM"/>
    </source>
</evidence>
<name>A0A063Y2D2_9GAMM</name>
<dbReference type="STRING" id="267850.ADINL_2040"/>
<dbReference type="EMBL" id="JMSZ01000032">
    <property type="protein sequence ID" value="KDE38911.1"/>
    <property type="molecule type" value="Genomic_DNA"/>
</dbReference>
<dbReference type="OrthoDB" id="378654at2"/>
<accession>A0A063Y2D2</accession>
<comment type="caution">
    <text evidence="1">The sequence shown here is derived from an EMBL/GenBank/DDBJ whole genome shotgun (WGS) entry which is preliminary data.</text>
</comment>
<dbReference type="PATRIC" id="fig|267850.7.peg.2008"/>
<organism evidence="1 2">
    <name type="scientific">Nitrincola lacisaponensis</name>
    <dbReference type="NCBI Taxonomy" id="267850"/>
    <lineage>
        <taxon>Bacteria</taxon>
        <taxon>Pseudomonadati</taxon>
        <taxon>Pseudomonadota</taxon>
        <taxon>Gammaproteobacteria</taxon>
        <taxon>Oceanospirillales</taxon>
        <taxon>Oceanospirillaceae</taxon>
        <taxon>Nitrincola</taxon>
    </lineage>
</organism>
<protein>
    <recommendedName>
        <fullName evidence="3">DUF1853 family protein</fullName>
    </recommendedName>
</protein>
<proteinExistence type="predicted"/>
<reference evidence="1 2" key="1">
    <citation type="journal article" date="2005" name="Int. J. Syst. Evol. Microbiol.">
        <title>Nitrincola lacisaponensis gen. nov., sp. nov., a novel alkaliphilic bacterium isolated from an alkaline, saline lake.</title>
        <authorList>
            <person name="Dimitriu P.A."/>
            <person name="Shukla S.K."/>
            <person name="Conradt J."/>
            <person name="Marquez M.C."/>
            <person name="Ventosa A."/>
            <person name="Maglia A."/>
            <person name="Peyton B.M."/>
            <person name="Pinkart H.C."/>
            <person name="Mormile M.R."/>
        </authorList>
    </citation>
    <scope>NUCLEOTIDE SEQUENCE [LARGE SCALE GENOMIC DNA]</scope>
    <source>
        <strain evidence="1 2">4CA</strain>
    </source>
</reference>
<evidence type="ECO:0000313" key="2">
    <source>
        <dbReference type="Proteomes" id="UP000027318"/>
    </source>
</evidence>
<dbReference type="InterPro" id="IPR015003">
    <property type="entry name" value="DUF1853"/>
</dbReference>
<gene>
    <name evidence="1" type="ORF">ADINL_2040</name>
</gene>
<dbReference type="Pfam" id="PF08907">
    <property type="entry name" value="DUF1853"/>
    <property type="match status" value="1"/>
</dbReference>
<keyword evidence="2" id="KW-1185">Reference proteome</keyword>
<sequence length="290" mass="33617">MLNSLRHPAVRDLYWAINSPSLINTTGVTHWQDHSDAFRQLLQQLDQQPAPLLDHLQQGHAAGRPLRLGLYFERLWHFYLHQHPDYQLLAHNLQIRDADQRTLGELDLLIQRQHPPCTLHLELAVKFYLALPDPDTANALARYIGPGLKDLLIRKYQHTCQHQLPLSSRQEAQPPLAHLNIQVDQAQALFRGRLFQPWAEDSGLQPAWLAQHQLPRLPGDSIYLRLERRQWFAEQLLPDAPLTSLSHQLDTLLERPVQVARIDPATGQERQRLFIVPDDWEARARQCLTH</sequence>
<dbReference type="AlphaFoldDB" id="A0A063Y2D2"/>
<evidence type="ECO:0000313" key="1">
    <source>
        <dbReference type="EMBL" id="KDE38911.1"/>
    </source>
</evidence>
<dbReference type="Proteomes" id="UP000027318">
    <property type="component" value="Unassembled WGS sequence"/>
</dbReference>
<dbReference type="RefSeq" id="WP_051632714.1">
    <property type="nucleotide sequence ID" value="NZ_JMSZ01000032.1"/>
</dbReference>